<protein>
    <recommendedName>
        <fullName evidence="10">Fluoride-specific ion channel FluC</fullName>
    </recommendedName>
</protein>
<keyword evidence="10" id="KW-0406">Ion transport</keyword>
<evidence type="ECO:0000256" key="9">
    <source>
        <dbReference type="ARBA" id="ARBA00049940"/>
    </source>
</evidence>
<evidence type="ECO:0000256" key="10">
    <source>
        <dbReference type="HAMAP-Rule" id="MF_00454"/>
    </source>
</evidence>
<dbReference type="EMBL" id="JAVYII010000002">
    <property type="protein sequence ID" value="MDT9592261.1"/>
    <property type="molecule type" value="Genomic_DNA"/>
</dbReference>
<evidence type="ECO:0000313" key="12">
    <source>
        <dbReference type="Proteomes" id="UP001268542"/>
    </source>
</evidence>
<keyword evidence="4 10" id="KW-1133">Transmembrane helix</keyword>
<keyword evidence="3 10" id="KW-0812">Transmembrane</keyword>
<feature type="binding site" evidence="10">
    <location>
        <position position="70"/>
    </location>
    <ligand>
        <name>Na(+)</name>
        <dbReference type="ChEBI" id="CHEBI:29101"/>
        <note>structural</note>
    </ligand>
</feature>
<dbReference type="Proteomes" id="UP001268542">
    <property type="component" value="Unassembled WGS sequence"/>
</dbReference>
<sequence length="123" mass="12240">MSAALLAGIALAGGAGAALRFVVDTGLRSRFGDGVGTFAINLTGSLLLGLLVGLAPPADVAQVLGTGLLGGYTTFSTAMLELARLVEGRRWPAALVHGPGMAVLGVAAAALGWWVGWLVSAGR</sequence>
<feature type="transmembrane region" description="Helical" evidence="10">
    <location>
        <begin position="34"/>
        <end position="54"/>
    </location>
</feature>
<gene>
    <name evidence="10" type="primary">fluC</name>
    <name evidence="10" type="synonym">crcB</name>
    <name evidence="11" type="ORF">RDV89_04240</name>
</gene>
<keyword evidence="5 10" id="KW-0472">Membrane</keyword>
<comment type="subcellular location">
    <subcellularLocation>
        <location evidence="1 10">Cell membrane</location>
        <topology evidence="1 10">Multi-pass membrane protein</topology>
    </subcellularLocation>
</comment>
<dbReference type="PANTHER" id="PTHR28259:SF1">
    <property type="entry name" value="FLUORIDE EXPORT PROTEIN 1-RELATED"/>
    <property type="match status" value="1"/>
</dbReference>
<evidence type="ECO:0000256" key="8">
    <source>
        <dbReference type="ARBA" id="ARBA00035585"/>
    </source>
</evidence>
<feature type="transmembrane region" description="Helical" evidence="10">
    <location>
        <begin position="61"/>
        <end position="80"/>
    </location>
</feature>
<proteinExistence type="inferred from homology"/>
<comment type="catalytic activity">
    <reaction evidence="8">
        <text>fluoride(in) = fluoride(out)</text>
        <dbReference type="Rhea" id="RHEA:76159"/>
        <dbReference type="ChEBI" id="CHEBI:17051"/>
    </reaction>
    <physiologicalReaction direction="left-to-right" evidence="8">
        <dbReference type="Rhea" id="RHEA:76160"/>
    </physiologicalReaction>
</comment>
<dbReference type="RefSeq" id="WP_315731610.1">
    <property type="nucleotide sequence ID" value="NZ_JAVYII010000002.1"/>
</dbReference>
<evidence type="ECO:0000256" key="6">
    <source>
        <dbReference type="ARBA" id="ARBA00023303"/>
    </source>
</evidence>
<feature type="binding site" evidence="10">
    <location>
        <position position="73"/>
    </location>
    <ligand>
        <name>Na(+)</name>
        <dbReference type="ChEBI" id="CHEBI:29101"/>
        <note>structural</note>
    </ligand>
</feature>
<organism evidence="11 12">
    <name type="scientific">Nocardioides imazamoxiresistens</name>
    <dbReference type="NCBI Taxonomy" id="3231893"/>
    <lineage>
        <taxon>Bacteria</taxon>
        <taxon>Bacillati</taxon>
        <taxon>Actinomycetota</taxon>
        <taxon>Actinomycetes</taxon>
        <taxon>Propionibacteriales</taxon>
        <taxon>Nocardioidaceae</taxon>
        <taxon>Nocardioides</taxon>
    </lineage>
</organism>
<evidence type="ECO:0000256" key="5">
    <source>
        <dbReference type="ARBA" id="ARBA00023136"/>
    </source>
</evidence>
<keyword evidence="12" id="KW-1185">Reference proteome</keyword>
<keyword evidence="2 10" id="KW-1003">Cell membrane</keyword>
<dbReference type="Pfam" id="PF02537">
    <property type="entry name" value="CRCB"/>
    <property type="match status" value="1"/>
</dbReference>
<keyword evidence="10" id="KW-0479">Metal-binding</keyword>
<evidence type="ECO:0000256" key="4">
    <source>
        <dbReference type="ARBA" id="ARBA00022989"/>
    </source>
</evidence>
<dbReference type="HAMAP" id="MF_00454">
    <property type="entry name" value="FluC"/>
    <property type="match status" value="1"/>
</dbReference>
<evidence type="ECO:0000256" key="7">
    <source>
        <dbReference type="ARBA" id="ARBA00035120"/>
    </source>
</evidence>
<name>A0ABU3PSQ1_9ACTN</name>
<accession>A0ABU3PSQ1</accession>
<evidence type="ECO:0000256" key="1">
    <source>
        <dbReference type="ARBA" id="ARBA00004651"/>
    </source>
</evidence>
<dbReference type="PANTHER" id="PTHR28259">
    <property type="entry name" value="FLUORIDE EXPORT PROTEIN 1-RELATED"/>
    <property type="match status" value="1"/>
</dbReference>
<evidence type="ECO:0000256" key="2">
    <source>
        <dbReference type="ARBA" id="ARBA00022475"/>
    </source>
</evidence>
<keyword evidence="10" id="KW-0915">Sodium</keyword>
<evidence type="ECO:0000256" key="3">
    <source>
        <dbReference type="ARBA" id="ARBA00022692"/>
    </source>
</evidence>
<feature type="transmembrane region" description="Helical" evidence="10">
    <location>
        <begin position="100"/>
        <end position="119"/>
    </location>
</feature>
<keyword evidence="6 10" id="KW-0407">Ion channel</keyword>
<evidence type="ECO:0000313" key="11">
    <source>
        <dbReference type="EMBL" id="MDT9592261.1"/>
    </source>
</evidence>
<comment type="similarity">
    <text evidence="7 10">Belongs to the fluoride channel Fluc/FEX (TC 1.A.43) family.</text>
</comment>
<dbReference type="InterPro" id="IPR003691">
    <property type="entry name" value="FluC"/>
</dbReference>
<comment type="activity regulation">
    <text evidence="10">Na(+) is not transported, but it plays an essential structural role and its presence is essential for fluoride channel function.</text>
</comment>
<keyword evidence="10" id="KW-0813">Transport</keyword>
<comment type="caution">
    <text evidence="11">The sequence shown here is derived from an EMBL/GenBank/DDBJ whole genome shotgun (WGS) entry which is preliminary data.</text>
</comment>
<reference evidence="11 12" key="1">
    <citation type="submission" date="2023-08" db="EMBL/GenBank/DDBJ databases">
        <title>Nocardioides seae sp. nov., a bacterium isolated from a soil.</title>
        <authorList>
            <person name="Wang X."/>
        </authorList>
    </citation>
    <scope>NUCLEOTIDE SEQUENCE [LARGE SCALE GENOMIC DNA]</scope>
    <source>
        <strain evidence="11 12">YZH12</strain>
    </source>
</reference>
<comment type="function">
    <text evidence="9 10">Fluoride-specific ion channel. Important for reducing fluoride concentration in the cell, thus reducing its toxicity.</text>
</comment>